<dbReference type="AlphaFoldDB" id="A0A543KKJ2"/>
<sequence length="238" mass="25106">MGGAPDREAPGRGSPGAGGGRGPGLCDASGMIEIHRMFRAGFGEGPALVAGVADGDAAHADTVGDHLAMLSTSLHAHHEFEDSRLWDTLDARAPACALHVGRMKEQHARMLVHLEELDAALPAWRAGGRASDAAAVTTALEGIDAALAEHLPDEEEHIVPVMERVLTQDEIDEGSRHGRAATPRGKTWAQLGAILAAQPDGGAQWQRKHLPAPVRLLWRLVGRSRYEAGRAALVGPRG</sequence>
<dbReference type="CDD" id="cd12108">
    <property type="entry name" value="Hr-like"/>
    <property type="match status" value="1"/>
</dbReference>
<feature type="region of interest" description="Disordered" evidence="1">
    <location>
        <begin position="1"/>
        <end position="24"/>
    </location>
</feature>
<evidence type="ECO:0000256" key="1">
    <source>
        <dbReference type="SAM" id="MobiDB-lite"/>
    </source>
</evidence>
<protein>
    <submittedName>
        <fullName evidence="3">Hemerythrin HHE cation binding domain-containing protein</fullName>
    </submittedName>
</protein>
<proteinExistence type="predicted"/>
<dbReference type="InterPro" id="IPR012312">
    <property type="entry name" value="Hemerythrin-like"/>
</dbReference>
<dbReference type="EMBL" id="VFPU01000001">
    <property type="protein sequence ID" value="TQM95602.1"/>
    <property type="molecule type" value="Genomic_DNA"/>
</dbReference>
<evidence type="ECO:0000313" key="4">
    <source>
        <dbReference type="Proteomes" id="UP000315133"/>
    </source>
</evidence>
<feature type="compositionally biased region" description="Gly residues" evidence="1">
    <location>
        <begin position="13"/>
        <end position="23"/>
    </location>
</feature>
<feature type="compositionally biased region" description="Basic and acidic residues" evidence="1">
    <location>
        <begin position="1"/>
        <end position="10"/>
    </location>
</feature>
<reference evidence="3 4" key="1">
    <citation type="submission" date="2019-06" db="EMBL/GenBank/DDBJ databases">
        <title>Sequencing the genomes of 1000 actinobacteria strains.</title>
        <authorList>
            <person name="Klenk H.-P."/>
        </authorList>
    </citation>
    <scope>NUCLEOTIDE SEQUENCE [LARGE SCALE GENOMIC DNA]</scope>
    <source>
        <strain evidence="3 4">DSM 12362</strain>
    </source>
</reference>
<dbReference type="OrthoDB" id="5197650at2"/>
<dbReference type="Gene3D" id="1.20.120.520">
    <property type="entry name" value="nmb1532 protein domain like"/>
    <property type="match status" value="1"/>
</dbReference>
<accession>A0A543KKJ2</accession>
<organism evidence="3 4">
    <name type="scientific">Ornithinimicrobium humiphilum</name>
    <dbReference type="NCBI Taxonomy" id="125288"/>
    <lineage>
        <taxon>Bacteria</taxon>
        <taxon>Bacillati</taxon>
        <taxon>Actinomycetota</taxon>
        <taxon>Actinomycetes</taxon>
        <taxon>Micrococcales</taxon>
        <taxon>Ornithinimicrobiaceae</taxon>
        <taxon>Ornithinimicrobium</taxon>
    </lineage>
</organism>
<gene>
    <name evidence="3" type="ORF">FB476_0447</name>
</gene>
<feature type="domain" description="Hemerythrin-like" evidence="2">
    <location>
        <begin position="33"/>
        <end position="160"/>
    </location>
</feature>
<dbReference type="Proteomes" id="UP000315133">
    <property type="component" value="Unassembled WGS sequence"/>
</dbReference>
<dbReference type="Pfam" id="PF01814">
    <property type="entry name" value="Hemerythrin"/>
    <property type="match status" value="1"/>
</dbReference>
<keyword evidence="4" id="KW-1185">Reference proteome</keyword>
<comment type="caution">
    <text evidence="3">The sequence shown here is derived from an EMBL/GenBank/DDBJ whole genome shotgun (WGS) entry which is preliminary data.</text>
</comment>
<name>A0A543KKJ2_9MICO</name>
<evidence type="ECO:0000259" key="2">
    <source>
        <dbReference type="Pfam" id="PF01814"/>
    </source>
</evidence>
<evidence type="ECO:0000313" key="3">
    <source>
        <dbReference type="EMBL" id="TQM95602.1"/>
    </source>
</evidence>